<organism evidence="1 2">
    <name type="scientific">Bifidobacterium longum</name>
    <dbReference type="NCBI Taxonomy" id="216816"/>
    <lineage>
        <taxon>Bacteria</taxon>
        <taxon>Bacillati</taxon>
        <taxon>Actinomycetota</taxon>
        <taxon>Actinomycetes</taxon>
        <taxon>Bifidobacteriales</taxon>
        <taxon>Bifidobacteriaceae</taxon>
        <taxon>Bifidobacterium</taxon>
    </lineage>
</organism>
<dbReference type="AlphaFoldDB" id="A0AA45ZP53"/>
<accession>A0AA45ZP53</accession>
<proteinExistence type="predicted"/>
<dbReference type="EMBL" id="FNRW01000002">
    <property type="protein sequence ID" value="SEB39225.1"/>
    <property type="molecule type" value="Genomic_DNA"/>
</dbReference>
<sequence>MNQSELKSDLIAWLEQQWDKAVKDSETPDKELLEKYTFYDGLTTAYEFTIARLNSAEGTEAPTVRSGRFTASSWKPMTKPVTKTCNNPVEYDWEFDPDGVSRMTGEGDIPSGADDSTAIVEAFGHIAESIVDGERIASGGDAKWLRPLAAMLAARIPFVSGSVESGLSVDVTSSEFLDCCRSVWIGADMHRGFGRYLNLRWDVGRREWVEAGSGFAFVGADSQVASMLETAMAENDGIRFDPMEGKEDTIQLFRLLLETAKSADIPVGWGT</sequence>
<comment type="caution">
    <text evidence="1">The sequence shown here is derived from an EMBL/GenBank/DDBJ whole genome shotgun (WGS) entry which is preliminary data.</text>
</comment>
<evidence type="ECO:0000313" key="1">
    <source>
        <dbReference type="EMBL" id="SEB39225.1"/>
    </source>
</evidence>
<evidence type="ECO:0000313" key="2">
    <source>
        <dbReference type="Proteomes" id="UP000182842"/>
    </source>
</evidence>
<dbReference type="RefSeq" id="WP_013582585.1">
    <property type="nucleotide sequence ID" value="NZ_FNRW01000002.1"/>
</dbReference>
<gene>
    <name evidence="1" type="ORF">SAMN04489748_0877</name>
</gene>
<protein>
    <submittedName>
        <fullName evidence="1">Uncharacterized protein</fullName>
    </submittedName>
</protein>
<dbReference type="Proteomes" id="UP000182842">
    <property type="component" value="Unassembled WGS sequence"/>
</dbReference>
<reference evidence="1 2" key="1">
    <citation type="submission" date="2016-10" db="EMBL/GenBank/DDBJ databases">
        <authorList>
            <person name="Varghese N."/>
            <person name="Submissions S."/>
        </authorList>
    </citation>
    <scope>NUCLEOTIDE SEQUENCE [LARGE SCALE GENOMIC DNA]</scope>
    <source>
        <strain evidence="1 2">DSM 20219</strain>
    </source>
</reference>
<name>A0AA45ZP53_BIFLN</name>
<dbReference type="GeneID" id="69578104"/>